<keyword evidence="3" id="KW-1185">Reference proteome</keyword>
<organism evidence="2 3">
    <name type="scientific">Gossypium tomentosum</name>
    <name type="common">Hawaiian cotton</name>
    <name type="synonym">Gossypium sandvicense</name>
    <dbReference type="NCBI Taxonomy" id="34277"/>
    <lineage>
        <taxon>Eukaryota</taxon>
        <taxon>Viridiplantae</taxon>
        <taxon>Streptophyta</taxon>
        <taxon>Embryophyta</taxon>
        <taxon>Tracheophyta</taxon>
        <taxon>Spermatophyta</taxon>
        <taxon>Magnoliopsida</taxon>
        <taxon>eudicotyledons</taxon>
        <taxon>Gunneridae</taxon>
        <taxon>Pentapetalae</taxon>
        <taxon>rosids</taxon>
        <taxon>malvids</taxon>
        <taxon>Malvales</taxon>
        <taxon>Malvaceae</taxon>
        <taxon>Malvoideae</taxon>
        <taxon>Gossypium</taxon>
    </lineage>
</organism>
<keyword evidence="1" id="KW-0812">Transmembrane</keyword>
<evidence type="ECO:0000313" key="3">
    <source>
        <dbReference type="Proteomes" id="UP000322667"/>
    </source>
</evidence>
<sequence>MSRSWVSFDFIYIGIFFINFYFIHSFFFEKNPKFPPKVSPQLLSFFFHFLFSNFFFCFCFSFFPFQFSLCCFFLFVSFWLLFNPIASVGWLQSLEVFDYSFLESTLENIQVCKKNSENNNDKTQNLGLSMPYGRVPSCVVGCARQTTM</sequence>
<accession>A0A5D2QUG8</accession>
<gene>
    <name evidence="2" type="ORF">ES332_A04G030900v1</name>
</gene>
<evidence type="ECO:0000313" key="2">
    <source>
        <dbReference type="EMBL" id="TYI32049.1"/>
    </source>
</evidence>
<dbReference type="Proteomes" id="UP000322667">
    <property type="component" value="Chromosome A04"/>
</dbReference>
<protein>
    <submittedName>
        <fullName evidence="2">Uncharacterized protein</fullName>
    </submittedName>
</protein>
<evidence type="ECO:0000256" key="1">
    <source>
        <dbReference type="SAM" id="Phobius"/>
    </source>
</evidence>
<keyword evidence="1" id="KW-0472">Membrane</keyword>
<keyword evidence="1" id="KW-1133">Transmembrane helix</keyword>
<proteinExistence type="predicted"/>
<dbReference type="AlphaFoldDB" id="A0A5D2QUG8"/>
<reference evidence="2 3" key="1">
    <citation type="submission" date="2019-07" db="EMBL/GenBank/DDBJ databases">
        <title>WGS assembly of Gossypium tomentosum.</title>
        <authorList>
            <person name="Chen Z.J."/>
            <person name="Sreedasyam A."/>
            <person name="Ando A."/>
            <person name="Song Q."/>
            <person name="De L."/>
            <person name="Hulse-Kemp A."/>
            <person name="Ding M."/>
            <person name="Ye W."/>
            <person name="Kirkbride R."/>
            <person name="Jenkins J."/>
            <person name="Plott C."/>
            <person name="Lovell J."/>
            <person name="Lin Y.-M."/>
            <person name="Vaughn R."/>
            <person name="Liu B."/>
            <person name="Li W."/>
            <person name="Simpson S."/>
            <person name="Scheffler B."/>
            <person name="Saski C."/>
            <person name="Grover C."/>
            <person name="Hu G."/>
            <person name="Conover J."/>
            <person name="Carlson J."/>
            <person name="Shu S."/>
            <person name="Boston L."/>
            <person name="Williams M."/>
            <person name="Peterson D."/>
            <person name="Mcgee K."/>
            <person name="Jones D."/>
            <person name="Wendel J."/>
            <person name="Stelly D."/>
            <person name="Grimwood J."/>
            <person name="Schmutz J."/>
        </authorList>
    </citation>
    <scope>NUCLEOTIDE SEQUENCE [LARGE SCALE GENOMIC DNA]</scope>
    <source>
        <strain evidence="2">7179.01</strain>
    </source>
</reference>
<name>A0A5D2QUG8_GOSTO</name>
<feature type="transmembrane region" description="Helical" evidence="1">
    <location>
        <begin position="70"/>
        <end position="91"/>
    </location>
</feature>
<feature type="transmembrane region" description="Helical" evidence="1">
    <location>
        <begin position="43"/>
        <end position="63"/>
    </location>
</feature>
<feature type="transmembrane region" description="Helical" evidence="1">
    <location>
        <begin position="5"/>
        <end position="23"/>
    </location>
</feature>
<dbReference type="EMBL" id="CM017613">
    <property type="protein sequence ID" value="TYI32049.1"/>
    <property type="molecule type" value="Genomic_DNA"/>
</dbReference>